<evidence type="ECO:0000256" key="1">
    <source>
        <dbReference type="SAM" id="Phobius"/>
    </source>
</evidence>
<feature type="transmembrane region" description="Helical" evidence="1">
    <location>
        <begin position="354"/>
        <end position="375"/>
    </location>
</feature>
<keyword evidence="1" id="KW-0812">Transmembrane</keyword>
<dbReference type="EMBL" id="JAKRVX010000002">
    <property type="protein sequence ID" value="MCL9816463.1"/>
    <property type="molecule type" value="Genomic_DNA"/>
</dbReference>
<dbReference type="Pfam" id="PF04235">
    <property type="entry name" value="DUF418"/>
    <property type="match status" value="1"/>
</dbReference>
<organism evidence="3 4">
    <name type="scientific">Natronocalculus amylovorans</name>
    <dbReference type="NCBI Taxonomy" id="2917812"/>
    <lineage>
        <taxon>Archaea</taxon>
        <taxon>Methanobacteriati</taxon>
        <taxon>Methanobacteriota</taxon>
        <taxon>Stenosarchaea group</taxon>
        <taxon>Halobacteria</taxon>
        <taxon>Halobacteriales</taxon>
        <taxon>Haloferacaceae</taxon>
        <taxon>Natronocalculus</taxon>
    </lineage>
</organism>
<feature type="transmembrane region" description="Helical" evidence="1">
    <location>
        <begin position="328"/>
        <end position="347"/>
    </location>
</feature>
<feature type="transmembrane region" description="Helical" evidence="1">
    <location>
        <begin position="143"/>
        <end position="165"/>
    </location>
</feature>
<dbReference type="InterPro" id="IPR007349">
    <property type="entry name" value="DUF418"/>
</dbReference>
<proteinExistence type="predicted"/>
<feature type="domain" description="DUF418" evidence="2">
    <location>
        <begin position="231"/>
        <end position="391"/>
    </location>
</feature>
<dbReference type="Proteomes" id="UP001203207">
    <property type="component" value="Unassembled WGS sequence"/>
</dbReference>
<feature type="transmembrane region" description="Helical" evidence="1">
    <location>
        <begin position="74"/>
        <end position="92"/>
    </location>
</feature>
<dbReference type="AlphaFoldDB" id="A0AAE3K7Y0"/>
<feature type="transmembrane region" description="Helical" evidence="1">
    <location>
        <begin position="21"/>
        <end position="40"/>
    </location>
</feature>
<name>A0AAE3K7Y0_9EURY</name>
<dbReference type="PANTHER" id="PTHR30590:SF2">
    <property type="entry name" value="INNER MEMBRANE PROTEIN"/>
    <property type="match status" value="1"/>
</dbReference>
<evidence type="ECO:0000259" key="2">
    <source>
        <dbReference type="Pfam" id="PF04235"/>
    </source>
</evidence>
<feature type="transmembrane region" description="Helical" evidence="1">
    <location>
        <begin position="246"/>
        <end position="269"/>
    </location>
</feature>
<evidence type="ECO:0000313" key="3">
    <source>
        <dbReference type="EMBL" id="MCL9816463.1"/>
    </source>
</evidence>
<reference evidence="3" key="2">
    <citation type="submission" date="2022-02" db="EMBL/GenBank/DDBJ databases">
        <authorList>
            <person name="Elcheninov A.G."/>
            <person name="Sorokin D.Y."/>
            <person name="Kublanov I.V."/>
        </authorList>
    </citation>
    <scope>NUCLEOTIDE SEQUENCE</scope>
    <source>
        <strain evidence="3">AArc-St2</strain>
    </source>
</reference>
<accession>A0AAE3K7Y0</accession>
<keyword evidence="4" id="KW-1185">Reference proteome</keyword>
<keyword evidence="1" id="KW-0472">Membrane</keyword>
<dbReference type="InterPro" id="IPR052529">
    <property type="entry name" value="Bact_Transport_Assoc"/>
</dbReference>
<evidence type="ECO:0000313" key="4">
    <source>
        <dbReference type="Proteomes" id="UP001203207"/>
    </source>
</evidence>
<protein>
    <submittedName>
        <fullName evidence="3">DUF418 domain-containing protein</fullName>
    </submittedName>
</protein>
<feature type="transmembrane region" description="Helical" evidence="1">
    <location>
        <begin position="104"/>
        <end position="137"/>
    </location>
</feature>
<comment type="caution">
    <text evidence="3">The sequence shown here is derived from an EMBL/GenBank/DDBJ whole genome shotgun (WGS) entry which is preliminary data.</text>
</comment>
<feature type="transmembrane region" description="Helical" evidence="1">
    <location>
        <begin position="290"/>
        <end position="308"/>
    </location>
</feature>
<sequence>MSAEQPSPAPTAPSDRIMSLDVLRGVALLGILLVNIWVFAMPEAVLLNPTVYGDFTGWDYFSWLVTHIFVEQKMISLFTMLFGAGVLLFTTGKERAVRLFQRRNVWLLIIGLAHAYLLWYGDILVAYALCGLLVVYLRHWPPLRLFLLGIGFIGIISVSEVLVALTAGADIIREQWEPATAVLQSEVQTYRSGWVEQTEHRVPTAFTRQTSGFINYSAWRVGGLMCIGMALYKSGFLTNDRSTKTYLALAIGGSAIGILTTSIGVWYIAAMQWQAEYALLWRQFNYWGSLALAGGYIGIVMLWCRLWATGVVSQSLAAVGRLALTNYLLQSVLATFVFYGHGLGLFGQLSRIEMVGVVLAIWAIQIPVSVLWLRYFRYGPVEWIWRSLTYGQRP</sequence>
<keyword evidence="1" id="KW-1133">Transmembrane helix</keyword>
<dbReference type="PANTHER" id="PTHR30590">
    <property type="entry name" value="INNER MEMBRANE PROTEIN"/>
    <property type="match status" value="1"/>
</dbReference>
<gene>
    <name evidence="3" type="ORF">AArcSt2_05840</name>
</gene>
<dbReference type="RefSeq" id="WP_250583410.1">
    <property type="nucleotide sequence ID" value="NZ_JAKRVX010000002.1"/>
</dbReference>
<reference evidence="3" key="1">
    <citation type="journal article" date="2022" name="Syst. Appl. Microbiol.">
        <title>Natronocalculus amylovorans gen. nov., sp. nov., and Natranaeroarchaeum aerophilus sp. nov., dominant culturable amylolytic natronoarchaea from hypersaline soda lakes in southwestern Siberia.</title>
        <authorList>
            <person name="Sorokin D.Y."/>
            <person name="Elcheninov A.G."/>
            <person name="Khizhniak T.V."/>
            <person name="Koenen M."/>
            <person name="Bale N.J."/>
            <person name="Damste J.S.S."/>
            <person name="Kublanov I.V."/>
        </authorList>
    </citation>
    <scope>NUCLEOTIDE SEQUENCE</scope>
    <source>
        <strain evidence="3">AArc-St2</strain>
    </source>
</reference>